<proteinExistence type="predicted"/>
<name>A0A644ZY69_9ZZZZ</name>
<reference evidence="2" key="1">
    <citation type="submission" date="2019-08" db="EMBL/GenBank/DDBJ databases">
        <authorList>
            <person name="Kucharzyk K."/>
            <person name="Murdoch R.W."/>
            <person name="Higgins S."/>
            <person name="Loffler F."/>
        </authorList>
    </citation>
    <scope>NUCLEOTIDE SEQUENCE</scope>
</reference>
<protein>
    <submittedName>
        <fullName evidence="2">Uncharacterized protein</fullName>
    </submittedName>
</protein>
<sequence length="44" mass="4837">MANVKTETTEQKLNPTPAQEPEINEVDGEPIFHAPDEEGDGNDE</sequence>
<gene>
    <name evidence="2" type="ORF">SDC9_89179</name>
</gene>
<evidence type="ECO:0000256" key="1">
    <source>
        <dbReference type="SAM" id="MobiDB-lite"/>
    </source>
</evidence>
<organism evidence="2">
    <name type="scientific">bioreactor metagenome</name>
    <dbReference type="NCBI Taxonomy" id="1076179"/>
    <lineage>
        <taxon>unclassified sequences</taxon>
        <taxon>metagenomes</taxon>
        <taxon>ecological metagenomes</taxon>
    </lineage>
</organism>
<dbReference type="EMBL" id="VSSQ01009759">
    <property type="protein sequence ID" value="MPM42514.1"/>
    <property type="molecule type" value="Genomic_DNA"/>
</dbReference>
<accession>A0A644ZY69</accession>
<comment type="caution">
    <text evidence="2">The sequence shown here is derived from an EMBL/GenBank/DDBJ whole genome shotgun (WGS) entry which is preliminary data.</text>
</comment>
<evidence type="ECO:0000313" key="2">
    <source>
        <dbReference type="EMBL" id="MPM42514.1"/>
    </source>
</evidence>
<feature type="region of interest" description="Disordered" evidence="1">
    <location>
        <begin position="1"/>
        <end position="44"/>
    </location>
</feature>
<dbReference type="AlphaFoldDB" id="A0A644ZY69"/>